<dbReference type="Proteomes" id="UP000293852">
    <property type="component" value="Unassembled WGS sequence"/>
</dbReference>
<dbReference type="GO" id="GO:0016020">
    <property type="term" value="C:membrane"/>
    <property type="evidence" value="ECO:0007669"/>
    <property type="project" value="UniProtKB-SubCell"/>
</dbReference>
<feature type="transmembrane region" description="Helical" evidence="5">
    <location>
        <begin position="404"/>
        <end position="424"/>
    </location>
</feature>
<dbReference type="InterPro" id="IPR051533">
    <property type="entry name" value="WaaL-like"/>
</dbReference>
<dbReference type="PANTHER" id="PTHR37422">
    <property type="entry name" value="TEICHURONIC ACID BIOSYNTHESIS PROTEIN TUAE"/>
    <property type="match status" value="1"/>
</dbReference>
<feature type="transmembrane region" description="Helical" evidence="5">
    <location>
        <begin position="116"/>
        <end position="134"/>
    </location>
</feature>
<dbReference type="AlphaFoldDB" id="A0A4Q7M1X9"/>
<evidence type="ECO:0000256" key="3">
    <source>
        <dbReference type="ARBA" id="ARBA00022989"/>
    </source>
</evidence>
<keyword evidence="8" id="KW-1185">Reference proteome</keyword>
<evidence type="ECO:0000256" key="1">
    <source>
        <dbReference type="ARBA" id="ARBA00004141"/>
    </source>
</evidence>
<feature type="transmembrane region" description="Helical" evidence="5">
    <location>
        <begin position="199"/>
        <end position="221"/>
    </location>
</feature>
<evidence type="ECO:0000256" key="2">
    <source>
        <dbReference type="ARBA" id="ARBA00022692"/>
    </source>
</evidence>
<reference evidence="7 8" key="1">
    <citation type="submission" date="2019-02" db="EMBL/GenBank/DDBJ databases">
        <title>Sequencing the genomes of 1000 actinobacteria strains.</title>
        <authorList>
            <person name="Klenk H.-P."/>
        </authorList>
    </citation>
    <scope>NUCLEOTIDE SEQUENCE [LARGE SCALE GENOMIC DNA]</scope>
    <source>
        <strain evidence="7 8">DSM 16932</strain>
    </source>
</reference>
<name>A0A4Q7M1X9_9MICO</name>
<keyword evidence="2 5" id="KW-0812">Transmembrane</keyword>
<evidence type="ECO:0000256" key="4">
    <source>
        <dbReference type="ARBA" id="ARBA00023136"/>
    </source>
</evidence>
<evidence type="ECO:0000256" key="5">
    <source>
        <dbReference type="SAM" id="Phobius"/>
    </source>
</evidence>
<feature type="transmembrane region" description="Helical" evidence="5">
    <location>
        <begin position="378"/>
        <end position="398"/>
    </location>
</feature>
<comment type="subcellular location">
    <subcellularLocation>
        <location evidence="1">Membrane</location>
        <topology evidence="1">Multi-pass membrane protein</topology>
    </subcellularLocation>
</comment>
<comment type="caution">
    <text evidence="7">The sequence shown here is derived from an EMBL/GenBank/DDBJ whole genome shotgun (WGS) entry which is preliminary data.</text>
</comment>
<gene>
    <name evidence="7" type="ORF">EV386_2167</name>
</gene>
<feature type="transmembrane region" description="Helical" evidence="5">
    <location>
        <begin position="341"/>
        <end position="366"/>
    </location>
</feature>
<dbReference type="Pfam" id="PF04932">
    <property type="entry name" value="Wzy_C"/>
    <property type="match status" value="1"/>
</dbReference>
<keyword evidence="7" id="KW-0436">Ligase</keyword>
<keyword evidence="4 5" id="KW-0472">Membrane</keyword>
<evidence type="ECO:0000313" key="7">
    <source>
        <dbReference type="EMBL" id="RZS61855.1"/>
    </source>
</evidence>
<evidence type="ECO:0000313" key="8">
    <source>
        <dbReference type="Proteomes" id="UP000293852"/>
    </source>
</evidence>
<dbReference type="OrthoDB" id="5243524at2"/>
<sequence>MTSATPTLVGAVQPQRRRGFDAVSMLTIYMVVLYGIPSGTAIAALGSLGRVCHFVGIACLLWWFAELIRRQASPFRQVQPIRIALAVFAVAAVVSYIGGAARGLPIAERSPSETSLIRLASLIGPALLAIDGIHTRERLIVLIKRVVIAGAAMATLGIAQFVTGRQLLGGLTLPGFTSLALGVSERGGFARAAGTAMQALEYSTVLAAALPLAVNASIFLYRPGTLRRWYPALVLALASLLSVSRSALICSAVGVLILLPTWPRRVRARAVWVGVVMLGAVYVAVPGMIGTIRGLFTTSDGSADSRTGAWDAAFDIAKNHLVFGRGFGSFQPLYQIFDDEYLTLLVEVGIVGTVAFLGMIVTAMVVARRCAARAGDDVVLATQSQAMLASMAAMGLIMAFFDGLAFPIAAGTLFLVIGCVGAAWNLTGQSGQRPAPALGDAGA</sequence>
<dbReference type="PANTHER" id="PTHR37422:SF13">
    <property type="entry name" value="LIPOPOLYSACCHARIDE BIOSYNTHESIS PROTEIN PA4999-RELATED"/>
    <property type="match status" value="1"/>
</dbReference>
<evidence type="ECO:0000259" key="6">
    <source>
        <dbReference type="Pfam" id="PF04932"/>
    </source>
</evidence>
<dbReference type="EMBL" id="SGWX01000001">
    <property type="protein sequence ID" value="RZS61855.1"/>
    <property type="molecule type" value="Genomic_DNA"/>
</dbReference>
<feature type="domain" description="O-antigen ligase-related" evidence="6">
    <location>
        <begin position="232"/>
        <end position="357"/>
    </location>
</feature>
<feature type="transmembrane region" description="Helical" evidence="5">
    <location>
        <begin position="20"/>
        <end position="36"/>
    </location>
</feature>
<feature type="transmembrane region" description="Helical" evidence="5">
    <location>
        <begin position="42"/>
        <end position="63"/>
    </location>
</feature>
<proteinExistence type="predicted"/>
<feature type="transmembrane region" description="Helical" evidence="5">
    <location>
        <begin position="168"/>
        <end position="187"/>
    </location>
</feature>
<keyword evidence="3 5" id="KW-1133">Transmembrane helix</keyword>
<dbReference type="GO" id="GO:0016874">
    <property type="term" value="F:ligase activity"/>
    <property type="evidence" value="ECO:0007669"/>
    <property type="project" value="UniProtKB-KW"/>
</dbReference>
<organism evidence="7 8">
    <name type="scientific">Xylanimonas ulmi</name>
    <dbReference type="NCBI Taxonomy" id="228973"/>
    <lineage>
        <taxon>Bacteria</taxon>
        <taxon>Bacillati</taxon>
        <taxon>Actinomycetota</taxon>
        <taxon>Actinomycetes</taxon>
        <taxon>Micrococcales</taxon>
        <taxon>Promicromonosporaceae</taxon>
        <taxon>Xylanimonas</taxon>
    </lineage>
</organism>
<feature type="transmembrane region" description="Helical" evidence="5">
    <location>
        <begin position="271"/>
        <end position="296"/>
    </location>
</feature>
<accession>A0A4Q7M1X9</accession>
<dbReference type="InterPro" id="IPR007016">
    <property type="entry name" value="O-antigen_ligase-rel_domated"/>
</dbReference>
<protein>
    <submittedName>
        <fullName evidence="7">O-antigen ligase</fullName>
    </submittedName>
</protein>
<feature type="transmembrane region" description="Helical" evidence="5">
    <location>
        <begin position="146"/>
        <end position="162"/>
    </location>
</feature>
<feature type="transmembrane region" description="Helical" evidence="5">
    <location>
        <begin position="233"/>
        <end position="259"/>
    </location>
</feature>
<feature type="transmembrane region" description="Helical" evidence="5">
    <location>
        <begin position="83"/>
        <end position="104"/>
    </location>
</feature>
<dbReference type="RefSeq" id="WP_130414864.1">
    <property type="nucleotide sequence ID" value="NZ_SGWX01000001.1"/>
</dbReference>